<dbReference type="AlphaFoldDB" id="A0A074LPU4"/>
<keyword evidence="3" id="KW-1185">Reference proteome</keyword>
<keyword evidence="1" id="KW-0472">Membrane</keyword>
<dbReference type="RefSeq" id="WP_038090089.1">
    <property type="nucleotide sequence ID" value="NZ_JMIR01000021.1"/>
</dbReference>
<reference evidence="2 3" key="1">
    <citation type="journal article" date="2013" name="Int. J. Syst. Evol. Microbiol.">
        <title>Tumebacillus flagellatus sp. nov., an alpha-amylase/pullulanase-producing bacterium isolated from cassava wastewater.</title>
        <authorList>
            <person name="Wang Q."/>
            <person name="Xie N."/>
            <person name="Qin Y."/>
            <person name="Shen N."/>
            <person name="Zhu J."/>
            <person name="Mi H."/>
            <person name="Huang R."/>
        </authorList>
    </citation>
    <scope>NUCLEOTIDE SEQUENCE [LARGE SCALE GENOMIC DNA]</scope>
    <source>
        <strain evidence="2 3">GST4</strain>
    </source>
</reference>
<evidence type="ECO:0000313" key="2">
    <source>
        <dbReference type="EMBL" id="KEO82520.1"/>
    </source>
</evidence>
<comment type="caution">
    <text evidence="2">The sequence shown here is derived from an EMBL/GenBank/DDBJ whole genome shotgun (WGS) entry which is preliminary data.</text>
</comment>
<keyword evidence="1" id="KW-1133">Transmembrane helix</keyword>
<dbReference type="STRING" id="1157490.EL26_14900"/>
<feature type="transmembrane region" description="Helical" evidence="1">
    <location>
        <begin position="50"/>
        <end position="72"/>
    </location>
</feature>
<name>A0A074LPU4_9BACL</name>
<keyword evidence="1" id="KW-0812">Transmembrane</keyword>
<dbReference type="EMBL" id="JMIR01000021">
    <property type="protein sequence ID" value="KEO82520.1"/>
    <property type="molecule type" value="Genomic_DNA"/>
</dbReference>
<feature type="transmembrane region" description="Helical" evidence="1">
    <location>
        <begin position="7"/>
        <end position="25"/>
    </location>
</feature>
<proteinExistence type="predicted"/>
<organism evidence="2 3">
    <name type="scientific">Tumebacillus flagellatus</name>
    <dbReference type="NCBI Taxonomy" id="1157490"/>
    <lineage>
        <taxon>Bacteria</taxon>
        <taxon>Bacillati</taxon>
        <taxon>Bacillota</taxon>
        <taxon>Bacilli</taxon>
        <taxon>Bacillales</taxon>
        <taxon>Alicyclobacillaceae</taxon>
        <taxon>Tumebacillus</taxon>
    </lineage>
</organism>
<dbReference type="OrthoDB" id="2382178at2"/>
<accession>A0A074LPU4</accession>
<evidence type="ECO:0000313" key="3">
    <source>
        <dbReference type="Proteomes" id="UP000027931"/>
    </source>
</evidence>
<gene>
    <name evidence="2" type="ORF">EL26_14900</name>
</gene>
<protein>
    <submittedName>
        <fullName evidence="2">Uncharacterized protein</fullName>
    </submittedName>
</protein>
<sequence length="78" mass="8975">MSKRINLLLALVAELGILGWLYSLYHQVEQDILMVQGQYQERYADLHSQWLKLAGGIMLVSGLAIVTAYVLVRNWRRS</sequence>
<evidence type="ECO:0000256" key="1">
    <source>
        <dbReference type="SAM" id="Phobius"/>
    </source>
</evidence>
<dbReference type="Proteomes" id="UP000027931">
    <property type="component" value="Unassembled WGS sequence"/>
</dbReference>